<organism evidence="3 4">
    <name type="scientific">Ponticoccus alexandrii</name>
    <dbReference type="NCBI Taxonomy" id="1943633"/>
    <lineage>
        <taxon>Bacteria</taxon>
        <taxon>Pseudomonadati</taxon>
        <taxon>Pseudomonadota</taxon>
        <taxon>Alphaproteobacteria</taxon>
        <taxon>Rhodobacterales</taxon>
        <taxon>Roseobacteraceae</taxon>
        <taxon>Ponticoccus</taxon>
    </lineage>
</organism>
<evidence type="ECO:0000259" key="2">
    <source>
        <dbReference type="SMART" id="SM00014"/>
    </source>
</evidence>
<dbReference type="Proteomes" id="UP000596387">
    <property type="component" value="Chromosome"/>
</dbReference>
<dbReference type="InterPro" id="IPR036938">
    <property type="entry name" value="PAP2/HPO_sf"/>
</dbReference>
<evidence type="ECO:0000313" key="4">
    <source>
        <dbReference type="Proteomes" id="UP000596387"/>
    </source>
</evidence>
<accession>A0ABX7FCS2</accession>
<sequence length="314" mass="33687">MARDGTIGFWDGSADRQPKQEGRDSWAAMKAMATGPRRNLMDQAIGALFSVSAPEPGSGAGEGSVAIQGNPLVRLTKPSNAFLADKQLPHLRGYADLRADRLSEIIMQTGDIQSFFALVGYMSPEATKWTLALSQAMLRLCSMLEMPLKHGFDVARPISMSTKVQPLIQTPGHGAWPSGHATEAFALATLLTRLFHDRAFDPVEEIRSGAPLYRHAERIAMNRTVAGVHFPTDSMAGAVLGVTVAEAFVKLLDGAAQAPSRHFKGAAYAGDFTLATLTASLADPAVIETGSAGLSGEALPAWLTRMWREAVEEW</sequence>
<feature type="compositionally biased region" description="Basic and acidic residues" evidence="1">
    <location>
        <begin position="13"/>
        <end position="23"/>
    </location>
</feature>
<dbReference type="Gene3D" id="1.20.144.10">
    <property type="entry name" value="Phosphatidic acid phosphatase type 2/haloperoxidase"/>
    <property type="match status" value="1"/>
</dbReference>
<proteinExistence type="predicted"/>
<dbReference type="InterPro" id="IPR000326">
    <property type="entry name" value="PAP2/HPO"/>
</dbReference>
<keyword evidence="4" id="KW-1185">Reference proteome</keyword>
<feature type="region of interest" description="Disordered" evidence="1">
    <location>
        <begin position="1"/>
        <end position="23"/>
    </location>
</feature>
<evidence type="ECO:0000256" key="1">
    <source>
        <dbReference type="SAM" id="MobiDB-lite"/>
    </source>
</evidence>
<feature type="domain" description="Phosphatidic acid phosphatase type 2/haloperoxidase" evidence="2">
    <location>
        <begin position="127"/>
        <end position="249"/>
    </location>
</feature>
<dbReference type="SUPFAM" id="SSF48317">
    <property type="entry name" value="Acid phosphatase/Vanadium-dependent haloperoxidase"/>
    <property type="match status" value="1"/>
</dbReference>
<name>A0ABX7FCS2_9RHOB</name>
<evidence type="ECO:0000313" key="3">
    <source>
        <dbReference type="EMBL" id="QRF68373.1"/>
    </source>
</evidence>
<gene>
    <name evidence="3" type="ORF">GQA70_03690</name>
</gene>
<dbReference type="EMBL" id="CP047166">
    <property type="protein sequence ID" value="QRF68373.1"/>
    <property type="molecule type" value="Genomic_DNA"/>
</dbReference>
<protein>
    <submittedName>
        <fullName evidence="3">Phosphatase PAP2 family protein</fullName>
    </submittedName>
</protein>
<dbReference type="Pfam" id="PF01569">
    <property type="entry name" value="PAP2"/>
    <property type="match status" value="1"/>
</dbReference>
<dbReference type="SMART" id="SM00014">
    <property type="entry name" value="acidPPc"/>
    <property type="match status" value="1"/>
</dbReference>
<reference evidence="3 4" key="1">
    <citation type="submission" date="2019-12" db="EMBL/GenBank/DDBJ databases">
        <title>Complete Genome Sequence of a Quorum-Sensing Bacterium,Rhodobacteraceae bacterium C31, Isolated from a marine microalgae symbiotic bacteria.</title>
        <authorList>
            <person name="Zhang Y."/>
        </authorList>
    </citation>
    <scope>NUCLEOTIDE SEQUENCE [LARGE SCALE GENOMIC DNA]</scope>
    <source>
        <strain evidence="3 4">C31</strain>
    </source>
</reference>